<evidence type="ECO:0000256" key="1">
    <source>
        <dbReference type="SAM" id="MobiDB-lite"/>
    </source>
</evidence>
<name>A0A101TBJ1_9ACTN</name>
<accession>A0A101TBJ1</accession>
<dbReference type="STRING" id="1943.AQJ64_01165"/>
<keyword evidence="3" id="KW-1185">Reference proteome</keyword>
<reference evidence="2 3" key="1">
    <citation type="submission" date="2015-10" db="EMBL/GenBank/DDBJ databases">
        <title>Draft genome sequence of Streptomyces griseoruber DSM 40281, type strain for the species Streptomyces griseoruber.</title>
        <authorList>
            <person name="Ruckert C."/>
            <person name="Winkler A."/>
            <person name="Kalinowski J."/>
            <person name="Kampfer P."/>
            <person name="Glaeser S."/>
        </authorList>
    </citation>
    <scope>NUCLEOTIDE SEQUENCE [LARGE SCALE GENOMIC DNA]</scope>
    <source>
        <strain evidence="2 3">DSM 40281</strain>
    </source>
</reference>
<dbReference type="OrthoDB" id="3436381at2"/>
<proteinExistence type="predicted"/>
<dbReference type="EMBL" id="LMWW01000001">
    <property type="protein sequence ID" value="KUN89312.1"/>
    <property type="molecule type" value="Genomic_DNA"/>
</dbReference>
<dbReference type="RefSeq" id="WP_059202315.1">
    <property type="nucleotide sequence ID" value="NZ_JBIRTR010000005.1"/>
</dbReference>
<dbReference type="Proteomes" id="UP000052982">
    <property type="component" value="Unassembled WGS sequence"/>
</dbReference>
<comment type="caution">
    <text evidence="2">The sequence shown here is derived from an EMBL/GenBank/DDBJ whole genome shotgun (WGS) entry which is preliminary data.</text>
</comment>
<sequence length="321" mass="35182">MTSTTPTPAPDHGGAARPRRRLRARAVALRERVMLGLFVPLRARRTARLRYAAILDGQTVNLHAALPPSAGRPDRAEIVLRRRGSRHLAEARVHTGPDGEALVDAAILLGAEVGGVPVGTGRWRLRLRVHSGRRRRTLSLLLLQPPTPYEGPTKPMEASPVTGERHRLGRSVRGSARLVSTGARAAVEVSKVHLGHAGVTVDFRVLGTRAEEPRAEFVASGRRIEQPVTPLGAGVYRVDVPLDRMPPRGTRPEHWDVVLTDRTGHARRLGRRLHDVRNPLRVFAMRALAITPQGHPPLIVQPRYTPAGNLRITCTRMPEAG</sequence>
<feature type="region of interest" description="Disordered" evidence="1">
    <location>
        <begin position="1"/>
        <end position="20"/>
    </location>
</feature>
<gene>
    <name evidence="2" type="ORF">AQJ64_01165</name>
</gene>
<feature type="region of interest" description="Disordered" evidence="1">
    <location>
        <begin position="144"/>
        <end position="169"/>
    </location>
</feature>
<organism evidence="2 3">
    <name type="scientific">Streptomyces griseoruber</name>
    <dbReference type="NCBI Taxonomy" id="1943"/>
    <lineage>
        <taxon>Bacteria</taxon>
        <taxon>Bacillati</taxon>
        <taxon>Actinomycetota</taxon>
        <taxon>Actinomycetes</taxon>
        <taxon>Kitasatosporales</taxon>
        <taxon>Streptomycetaceae</taxon>
        <taxon>Streptomyces</taxon>
    </lineage>
</organism>
<dbReference type="AlphaFoldDB" id="A0A101TBJ1"/>
<evidence type="ECO:0000313" key="2">
    <source>
        <dbReference type="EMBL" id="KUN89312.1"/>
    </source>
</evidence>
<evidence type="ECO:0000313" key="3">
    <source>
        <dbReference type="Proteomes" id="UP000052982"/>
    </source>
</evidence>
<protein>
    <submittedName>
        <fullName evidence="2">Uncharacterized protein</fullName>
    </submittedName>
</protein>